<name>A0A5B8UFQ2_9BACT</name>
<proteinExistence type="predicted"/>
<keyword evidence="1" id="KW-0732">Signal</keyword>
<feature type="domain" description="Peptidase M1 membrane alanine aminopeptidase" evidence="2">
    <location>
        <begin position="373"/>
        <end position="524"/>
    </location>
</feature>
<accession>A0A5B8UFQ2</accession>
<sequence length="620" mass="70762">MKKRLCILFTLFVFALCSFSQLQLPLPRNILAIYQNGTRTTDGKPGKAYWQNRANYLLHVDFDPETRLVSGTVDINYTNNSPDTLRQIWFKLYPNLYKRGTPRESKISERDLTEGLMIDSMWINNQTADKARIAVDGTNMTVNRQSVPHGANIRFRIAYHYTLNKTSHVRTGEVEPGAAFVAYFFPRIAVYDDIDGWNRHPYDGRLEFYNDFCNFDSYITVPKNFTVWATGDLQNCNEVLAPTICQRIAQAEKSNAIINVIDTTDDKQNITAKNPFNTWHFKAENVTDFVFATSDHYIWQSSSLVVDPNTGRRTRVDAAFNPKHKDYFMVADDAHKTIKAMSYVFPAWAYPYNHETVFDGLDQMEYPMMVNDNPTEGREESITLTDHEIFHTMFPFYMGINETKYAWMDEGWATIGEWIISPLIDSSIVDTYGVLPTERHLGTEADLPIIALSTETNAAYYTNSYPEPAMGYLYAKDLLGDSLFTKALHHYIEQWHGKHPVPFDFFNCMNTGSGKNLNWFWKRWFFDGGYADLAVASVKKTNTGYSILVSAKGTKPVPLDLTLTYADGTKGKVHRSIAVWEKGASSVVINVSTGRRLQSVQLGSTWVPDANKKDNVYIVK</sequence>
<dbReference type="Pfam" id="PF01433">
    <property type="entry name" value="Peptidase_M1"/>
    <property type="match status" value="1"/>
</dbReference>
<dbReference type="EMBL" id="CP042433">
    <property type="protein sequence ID" value="QEC55205.1"/>
    <property type="molecule type" value="Genomic_DNA"/>
</dbReference>
<organism evidence="3 4">
    <name type="scientific">Flavisolibacter ginsenosidimutans</name>
    <dbReference type="NCBI Taxonomy" id="661481"/>
    <lineage>
        <taxon>Bacteria</taxon>
        <taxon>Pseudomonadati</taxon>
        <taxon>Bacteroidota</taxon>
        <taxon>Chitinophagia</taxon>
        <taxon>Chitinophagales</taxon>
        <taxon>Chitinophagaceae</taxon>
        <taxon>Flavisolibacter</taxon>
    </lineage>
</organism>
<protein>
    <submittedName>
        <fullName evidence="3">M1 family metallopeptidase</fullName>
    </submittedName>
</protein>
<dbReference type="Gene3D" id="1.10.390.10">
    <property type="entry name" value="Neutral Protease Domain 2"/>
    <property type="match status" value="1"/>
</dbReference>
<feature type="chain" id="PRO_5023069296" evidence="1">
    <location>
        <begin position="23"/>
        <end position="620"/>
    </location>
</feature>
<evidence type="ECO:0000259" key="2">
    <source>
        <dbReference type="Pfam" id="PF01433"/>
    </source>
</evidence>
<evidence type="ECO:0000256" key="1">
    <source>
        <dbReference type="SAM" id="SignalP"/>
    </source>
</evidence>
<feature type="signal peptide" evidence="1">
    <location>
        <begin position="1"/>
        <end position="22"/>
    </location>
</feature>
<dbReference type="AlphaFoldDB" id="A0A5B8UFQ2"/>
<dbReference type="RefSeq" id="WP_146783442.1">
    <property type="nucleotide sequence ID" value="NZ_BAABIO010000006.1"/>
</dbReference>
<evidence type="ECO:0000313" key="4">
    <source>
        <dbReference type="Proteomes" id="UP000321204"/>
    </source>
</evidence>
<dbReference type="KEGG" id="fgg:FSB75_04555"/>
<dbReference type="OrthoDB" id="9814383at2"/>
<evidence type="ECO:0000313" key="3">
    <source>
        <dbReference type="EMBL" id="QEC55205.1"/>
    </source>
</evidence>
<keyword evidence="4" id="KW-1185">Reference proteome</keyword>
<dbReference type="GO" id="GO:0008237">
    <property type="term" value="F:metallopeptidase activity"/>
    <property type="evidence" value="ECO:0007669"/>
    <property type="project" value="InterPro"/>
</dbReference>
<dbReference type="InterPro" id="IPR027268">
    <property type="entry name" value="Peptidase_M4/M1_CTD_sf"/>
</dbReference>
<dbReference type="GO" id="GO:0008270">
    <property type="term" value="F:zinc ion binding"/>
    <property type="evidence" value="ECO:0007669"/>
    <property type="project" value="InterPro"/>
</dbReference>
<gene>
    <name evidence="3" type="ORF">FSB75_04555</name>
</gene>
<dbReference type="InterPro" id="IPR014782">
    <property type="entry name" value="Peptidase_M1_dom"/>
</dbReference>
<reference evidence="3 4" key="1">
    <citation type="journal article" date="2015" name="Int. J. Syst. Evol. Microbiol.">
        <title>Flavisolibacter ginsenosidimutans sp. nov., with ginsenoside-converting activity isolated from soil used for cultivating ginseng.</title>
        <authorList>
            <person name="Zhao Y."/>
            <person name="Liu Q."/>
            <person name="Kang M.S."/>
            <person name="Jin F."/>
            <person name="Yu H."/>
            <person name="Im W.T."/>
        </authorList>
    </citation>
    <scope>NUCLEOTIDE SEQUENCE [LARGE SCALE GENOMIC DNA]</scope>
    <source>
        <strain evidence="3 4">Gsoil 636</strain>
    </source>
</reference>
<dbReference type="Proteomes" id="UP000321204">
    <property type="component" value="Chromosome"/>
</dbReference>
<dbReference type="CDD" id="cd09604">
    <property type="entry name" value="M1_APN_like"/>
    <property type="match status" value="1"/>
</dbReference>
<dbReference type="SUPFAM" id="SSF55486">
    <property type="entry name" value="Metalloproteases ('zincins'), catalytic domain"/>
    <property type="match status" value="1"/>
</dbReference>